<evidence type="ECO:0000256" key="1">
    <source>
        <dbReference type="ARBA" id="ARBA00008724"/>
    </source>
</evidence>
<dbReference type="Pfam" id="PF01709">
    <property type="entry name" value="Transcrip_reg"/>
    <property type="match status" value="1"/>
</dbReference>
<comment type="similarity">
    <text evidence="1 5">Belongs to the TACO1 family.</text>
</comment>
<keyword evidence="4 5" id="KW-0804">Transcription</keyword>
<keyword evidence="3 5" id="KW-0238">DNA-binding</keyword>
<dbReference type="HAMAP" id="MF_00693">
    <property type="entry name" value="Transcrip_reg_TACO1"/>
    <property type="match status" value="1"/>
</dbReference>
<name>A0A100YVI2_TRASO</name>
<dbReference type="Gene3D" id="1.10.10.200">
    <property type="match status" value="1"/>
</dbReference>
<dbReference type="PANTHER" id="PTHR12532:SF0">
    <property type="entry name" value="TRANSLATIONAL ACTIVATOR OF CYTOCHROME C OXIDASE 1"/>
    <property type="match status" value="1"/>
</dbReference>
<sequence>MSGHSKWATTKHKKAAIDAKRSSLFSKLSRNITVAAKIGGDPNPDNNATLAAAVQRARMVSMPNAKIKAAIDKAFGAGADAAVYEEITYEGYGPAGVAVYVDCLTDNKNRTAADVRSAFTHAGGNLGTSGSVAFQFERKGSIAVEKVIHSDEKKVPDRENAVDEDEFMLAVAEAGGEDYEDAGDEWIVYTAYDKMQDVQKALEAQGIEVKGSELTMMPTTPTDVSVNDAKKVQRLIDRLDELEDVQNVYSTMNVTDEIAEALAEDED</sequence>
<dbReference type="InterPro" id="IPR048300">
    <property type="entry name" value="TACO1_YebC-like_2nd/3rd_dom"/>
</dbReference>
<dbReference type="EMBL" id="LOJF01000010">
    <property type="protein sequence ID" value="KUH58187.1"/>
    <property type="molecule type" value="Genomic_DNA"/>
</dbReference>
<dbReference type="InterPro" id="IPR002876">
    <property type="entry name" value="Transcrip_reg_TACO1-like"/>
</dbReference>
<reference evidence="8 9" key="1">
    <citation type="submission" date="2015-12" db="EMBL/GenBank/DDBJ databases">
        <title>Draft Genome Sequence of Olsenella scatoligenes SK9K4T; a Producer of 3-Methylindole- (skatole) and 4-Methylphenol- (p-cresol) Isolated from Pig Feces.</title>
        <authorList>
            <person name="Li X."/>
            <person name="Borg B."/>
            <person name="Canibe N."/>
        </authorList>
    </citation>
    <scope>NUCLEOTIDE SEQUENCE [LARGE SCALE GENOMIC DNA]</scope>
    <source>
        <strain evidence="8 9">SK9K4</strain>
    </source>
</reference>
<dbReference type="RefSeq" id="WP_059055186.1">
    <property type="nucleotide sequence ID" value="NZ_LOJF01000010.1"/>
</dbReference>
<dbReference type="AlphaFoldDB" id="A0A100YVI2"/>
<dbReference type="NCBIfam" id="NF001030">
    <property type="entry name" value="PRK00110.1"/>
    <property type="match status" value="1"/>
</dbReference>
<keyword evidence="2 5" id="KW-0805">Transcription regulation</keyword>
<evidence type="ECO:0000313" key="9">
    <source>
        <dbReference type="Proteomes" id="UP000054078"/>
    </source>
</evidence>
<evidence type="ECO:0000256" key="3">
    <source>
        <dbReference type="ARBA" id="ARBA00023125"/>
    </source>
</evidence>
<dbReference type="Pfam" id="PF20772">
    <property type="entry name" value="TACO1_YebC_N"/>
    <property type="match status" value="1"/>
</dbReference>
<dbReference type="NCBIfam" id="TIGR01033">
    <property type="entry name" value="YebC/PmpR family DNA-binding transcriptional regulator"/>
    <property type="match status" value="1"/>
</dbReference>
<dbReference type="GO" id="GO:0006355">
    <property type="term" value="P:regulation of DNA-templated transcription"/>
    <property type="evidence" value="ECO:0007669"/>
    <property type="project" value="UniProtKB-UniRule"/>
</dbReference>
<keyword evidence="5" id="KW-0963">Cytoplasm</keyword>
<protein>
    <recommendedName>
        <fullName evidence="5">Probable transcriptional regulatory protein AUL39_08215</fullName>
    </recommendedName>
</protein>
<dbReference type="Proteomes" id="UP000054078">
    <property type="component" value="Unassembled WGS sequence"/>
</dbReference>
<dbReference type="InterPro" id="IPR026564">
    <property type="entry name" value="Transcrip_reg_TACO1-like_dom3"/>
</dbReference>
<keyword evidence="9" id="KW-1185">Reference proteome</keyword>
<feature type="domain" description="TACO1/YebC-like second and third" evidence="6">
    <location>
        <begin position="84"/>
        <end position="251"/>
    </location>
</feature>
<dbReference type="GO" id="GO:0005829">
    <property type="term" value="C:cytosol"/>
    <property type="evidence" value="ECO:0007669"/>
    <property type="project" value="TreeGrafter"/>
</dbReference>
<dbReference type="InterPro" id="IPR029072">
    <property type="entry name" value="YebC-like"/>
</dbReference>
<dbReference type="InterPro" id="IPR017856">
    <property type="entry name" value="Integrase-like_N"/>
</dbReference>
<feature type="domain" description="TACO1/YebC-like N-terminal" evidence="7">
    <location>
        <begin position="5"/>
        <end position="76"/>
    </location>
</feature>
<dbReference type="GO" id="GO:0003677">
    <property type="term" value="F:DNA binding"/>
    <property type="evidence" value="ECO:0007669"/>
    <property type="project" value="UniProtKB-UniRule"/>
</dbReference>
<comment type="caution">
    <text evidence="8">The sequence shown here is derived from an EMBL/GenBank/DDBJ whole genome shotgun (WGS) entry which is preliminary data.</text>
</comment>
<dbReference type="NCBIfam" id="NF009044">
    <property type="entry name" value="PRK12378.1"/>
    <property type="match status" value="1"/>
</dbReference>
<dbReference type="Gene3D" id="3.30.70.980">
    <property type="match status" value="2"/>
</dbReference>
<dbReference type="OrthoDB" id="9781053at2"/>
<dbReference type="FunFam" id="1.10.10.200:FF:000002">
    <property type="entry name" value="Probable transcriptional regulatory protein CLM62_37755"/>
    <property type="match status" value="1"/>
</dbReference>
<dbReference type="InterPro" id="IPR049083">
    <property type="entry name" value="TACO1_YebC_N"/>
</dbReference>
<dbReference type="SUPFAM" id="SSF75625">
    <property type="entry name" value="YebC-like"/>
    <property type="match status" value="1"/>
</dbReference>
<dbReference type="PANTHER" id="PTHR12532">
    <property type="entry name" value="TRANSLATIONAL ACTIVATOR OF CYTOCHROME C OXIDASE 1"/>
    <property type="match status" value="1"/>
</dbReference>
<evidence type="ECO:0000259" key="7">
    <source>
        <dbReference type="Pfam" id="PF20772"/>
    </source>
</evidence>
<gene>
    <name evidence="8" type="ORF">AUL39_08215</name>
</gene>
<proteinExistence type="inferred from homology"/>
<organism evidence="8 9">
    <name type="scientific">Tractidigestivibacter scatoligenes</name>
    <name type="common">Olsenella scatoligenes</name>
    <dbReference type="NCBI Taxonomy" id="1299998"/>
    <lineage>
        <taxon>Bacteria</taxon>
        <taxon>Bacillati</taxon>
        <taxon>Actinomycetota</taxon>
        <taxon>Coriobacteriia</taxon>
        <taxon>Coriobacteriales</taxon>
        <taxon>Atopobiaceae</taxon>
        <taxon>Tractidigestivibacter</taxon>
    </lineage>
</organism>
<dbReference type="STRING" id="1299998.AUL39_08215"/>
<evidence type="ECO:0000256" key="2">
    <source>
        <dbReference type="ARBA" id="ARBA00023015"/>
    </source>
</evidence>
<evidence type="ECO:0000256" key="4">
    <source>
        <dbReference type="ARBA" id="ARBA00023163"/>
    </source>
</evidence>
<evidence type="ECO:0000313" key="8">
    <source>
        <dbReference type="EMBL" id="KUH58187.1"/>
    </source>
</evidence>
<evidence type="ECO:0000256" key="5">
    <source>
        <dbReference type="HAMAP-Rule" id="MF_00693"/>
    </source>
</evidence>
<evidence type="ECO:0000259" key="6">
    <source>
        <dbReference type="Pfam" id="PF01709"/>
    </source>
</evidence>
<accession>A0A100YVI2</accession>
<comment type="subcellular location">
    <subcellularLocation>
        <location evidence="5">Cytoplasm</location>
    </subcellularLocation>
</comment>